<comment type="similarity">
    <text evidence="7">Belongs to the MraZ family.</text>
</comment>
<dbReference type="SUPFAM" id="SSF89447">
    <property type="entry name" value="AbrB/MazE/MraZ-like"/>
    <property type="match status" value="1"/>
</dbReference>
<evidence type="ECO:0000256" key="7">
    <source>
        <dbReference type="HAMAP-Rule" id="MF_01008"/>
    </source>
</evidence>
<dbReference type="PANTHER" id="PTHR34701:SF1">
    <property type="entry name" value="TRANSCRIPTIONAL REGULATOR MRAZ"/>
    <property type="match status" value="1"/>
</dbReference>
<comment type="subcellular location">
    <subcellularLocation>
        <location evidence="7">Cytoplasm</location>
        <location evidence="7">Nucleoid</location>
    </subcellularLocation>
</comment>
<reference evidence="10" key="2">
    <citation type="journal article" date="2014" name="J. Bacteriol.">
        <title>The highly conserved MraZ protein is a transcriptional regulator in Escherichia coli.</title>
        <authorList>
            <person name="Eraso J.M."/>
            <person name="Markillie L.M."/>
            <person name="Mitchell H.D."/>
            <person name="Taylor R.C."/>
            <person name="Orr G."/>
            <person name="Margolin W."/>
        </authorList>
    </citation>
    <scope>NUCLEOTIDE SEQUENCE</scope>
</reference>
<dbReference type="GO" id="GO:0005737">
    <property type="term" value="C:cytoplasm"/>
    <property type="evidence" value="ECO:0007669"/>
    <property type="project" value="UniProtKB-UniRule"/>
</dbReference>
<evidence type="ECO:0000256" key="2">
    <source>
        <dbReference type="ARBA" id="ARBA00022490"/>
    </source>
</evidence>
<dbReference type="AlphaFoldDB" id="A0A8B6X246"/>
<dbReference type="PROSITE" id="PS51740">
    <property type="entry name" value="SPOVT_ABRB"/>
    <property type="match status" value="2"/>
</dbReference>
<keyword evidence="9" id="KW-1185">Reference proteome</keyword>
<protein>
    <recommendedName>
        <fullName evidence="1 7">Transcriptional regulator MraZ</fullName>
    </recommendedName>
</protein>
<evidence type="ECO:0000256" key="6">
    <source>
        <dbReference type="ARBA" id="ARBA00023163"/>
    </source>
</evidence>
<dbReference type="RefSeq" id="WP_028310593.1">
    <property type="nucleotide sequence ID" value="NZ_AXWS01000007.1"/>
</dbReference>
<dbReference type="InterPro" id="IPR038619">
    <property type="entry name" value="MraZ_sf"/>
</dbReference>
<dbReference type="InterPro" id="IPR003444">
    <property type="entry name" value="MraZ"/>
</dbReference>
<feature type="domain" description="SpoVT-AbrB" evidence="8">
    <location>
        <begin position="5"/>
        <end position="51"/>
    </location>
</feature>
<dbReference type="GO" id="GO:0000976">
    <property type="term" value="F:transcription cis-regulatory region binding"/>
    <property type="evidence" value="ECO:0007669"/>
    <property type="project" value="TreeGrafter"/>
</dbReference>
<reference evidence="10" key="1">
    <citation type="journal article" date="2000" name="Gene">
        <title>Organization and transcription of the division cell wall (dcw) cluster in Neisseria gonorrhoeae.</title>
        <authorList>
            <person name="Francis F."/>
            <person name="Ramirez-Arcos S."/>
            <person name="Salimnia H."/>
            <person name="Victor C."/>
            <person name="Dillon J.R."/>
        </authorList>
    </citation>
    <scope>NUCLEOTIDE SEQUENCE</scope>
</reference>
<dbReference type="GO" id="GO:2000143">
    <property type="term" value="P:negative regulation of DNA-templated transcription initiation"/>
    <property type="evidence" value="ECO:0007669"/>
    <property type="project" value="TreeGrafter"/>
</dbReference>
<evidence type="ECO:0000313" key="10">
    <source>
        <dbReference type="RefSeq" id="WP_028310593.1"/>
    </source>
</evidence>
<reference evidence="10" key="3">
    <citation type="submission" date="2025-08" db="UniProtKB">
        <authorList>
            <consortium name="RefSeq"/>
        </authorList>
    </citation>
    <scope>IDENTIFICATION</scope>
</reference>
<evidence type="ECO:0000256" key="5">
    <source>
        <dbReference type="ARBA" id="ARBA00023125"/>
    </source>
</evidence>
<dbReference type="Gene3D" id="3.40.1550.20">
    <property type="entry name" value="Transcriptional regulator MraZ domain"/>
    <property type="match status" value="1"/>
</dbReference>
<dbReference type="HAMAP" id="MF_01008">
    <property type="entry name" value="MraZ"/>
    <property type="match status" value="1"/>
</dbReference>
<dbReference type="CDD" id="cd16320">
    <property type="entry name" value="MraZ_N"/>
    <property type="match status" value="1"/>
</dbReference>
<keyword evidence="2 7" id="KW-0963">Cytoplasm</keyword>
<dbReference type="Pfam" id="PF02381">
    <property type="entry name" value="MraZ"/>
    <property type="match status" value="2"/>
</dbReference>
<dbReference type="Proteomes" id="UP000675920">
    <property type="component" value="Unplaced"/>
</dbReference>
<dbReference type="NCBIfam" id="TIGR00242">
    <property type="entry name" value="division/cell wall cluster transcriptional repressor MraZ"/>
    <property type="match status" value="1"/>
</dbReference>
<dbReference type="InterPro" id="IPR035644">
    <property type="entry name" value="MraZ_C"/>
</dbReference>
<evidence type="ECO:0000256" key="1">
    <source>
        <dbReference type="ARBA" id="ARBA00013860"/>
    </source>
</evidence>
<dbReference type="InterPro" id="IPR037914">
    <property type="entry name" value="SpoVT-AbrB_sf"/>
</dbReference>
<evidence type="ECO:0000259" key="8">
    <source>
        <dbReference type="PROSITE" id="PS51740"/>
    </source>
</evidence>
<dbReference type="InterPro" id="IPR020603">
    <property type="entry name" value="MraZ_dom"/>
</dbReference>
<evidence type="ECO:0000313" key="9">
    <source>
        <dbReference type="Proteomes" id="UP000675920"/>
    </source>
</evidence>
<comment type="subunit">
    <text evidence="7">Forms oligomers.</text>
</comment>
<accession>A0A8B6X246</accession>
<keyword evidence="3" id="KW-0677">Repeat</keyword>
<name>A0A8B6X246_9BURK</name>
<dbReference type="InterPro" id="IPR007159">
    <property type="entry name" value="SpoVT-AbrB_dom"/>
</dbReference>
<evidence type="ECO:0000256" key="4">
    <source>
        <dbReference type="ARBA" id="ARBA00023015"/>
    </source>
</evidence>
<sequence>MFQGNSALTLDAKGRLSVPSRYRDALNALGGGQITITRSPDRCLLIYPRPTWEAKRVEIAAFPASARGFQRLLLGNAQEVELDGAGRALVSPEHRQFAKLEREVILLGMGQYFELWDRASHDAAEEATVAAGIPESIGDFSF</sequence>
<dbReference type="GO" id="GO:0003700">
    <property type="term" value="F:DNA-binding transcription factor activity"/>
    <property type="evidence" value="ECO:0007669"/>
    <property type="project" value="UniProtKB-UniRule"/>
</dbReference>
<dbReference type="GO" id="GO:0009295">
    <property type="term" value="C:nucleoid"/>
    <property type="evidence" value="ECO:0007669"/>
    <property type="project" value="UniProtKB-SubCell"/>
</dbReference>
<evidence type="ECO:0000256" key="3">
    <source>
        <dbReference type="ARBA" id="ARBA00022737"/>
    </source>
</evidence>
<dbReference type="PANTHER" id="PTHR34701">
    <property type="entry name" value="TRANSCRIPTIONAL REGULATOR MRAZ"/>
    <property type="match status" value="1"/>
</dbReference>
<keyword evidence="4 7" id="KW-0805">Transcription regulation</keyword>
<dbReference type="CDD" id="cd16321">
    <property type="entry name" value="MraZ_C"/>
    <property type="match status" value="1"/>
</dbReference>
<proteinExistence type="inferred from homology"/>
<feature type="domain" description="SpoVT-AbrB" evidence="8">
    <location>
        <begin position="77"/>
        <end position="120"/>
    </location>
</feature>
<keyword evidence="5 7" id="KW-0238">DNA-binding</keyword>
<gene>
    <name evidence="7 10" type="primary">mraZ</name>
</gene>
<organism evidence="9 10">
    <name type="scientific">Derxia gummosa DSM 723</name>
    <dbReference type="NCBI Taxonomy" id="1121388"/>
    <lineage>
        <taxon>Bacteria</taxon>
        <taxon>Pseudomonadati</taxon>
        <taxon>Pseudomonadota</taxon>
        <taxon>Betaproteobacteria</taxon>
        <taxon>Burkholderiales</taxon>
        <taxon>Alcaligenaceae</taxon>
        <taxon>Derxia</taxon>
    </lineage>
</organism>
<dbReference type="OrthoDB" id="9807753at2"/>
<keyword evidence="6 7" id="KW-0804">Transcription</keyword>
<dbReference type="InterPro" id="IPR035642">
    <property type="entry name" value="MraZ_N"/>
</dbReference>